<name>A0A377IBF2_AVIPA</name>
<dbReference type="Proteomes" id="UP000254465">
    <property type="component" value="Unassembled WGS sequence"/>
</dbReference>
<dbReference type="SUPFAM" id="SSF56281">
    <property type="entry name" value="Metallo-hydrolase/oxidoreductase"/>
    <property type="match status" value="1"/>
</dbReference>
<evidence type="ECO:0000313" key="1">
    <source>
        <dbReference type="EMBL" id="STO72102.1"/>
    </source>
</evidence>
<dbReference type="PANTHER" id="PTHR30619">
    <property type="entry name" value="DNA INTERNALIZATION/COMPETENCE PROTEIN COMEC/REC2"/>
    <property type="match status" value="1"/>
</dbReference>
<dbReference type="Gene3D" id="3.60.15.10">
    <property type="entry name" value="Ribonuclease Z/Hydroxyacylglutathione hydrolase-like"/>
    <property type="match status" value="1"/>
</dbReference>
<sequence>MSSLICTFWGVGQGLFSSGKIKRDNNDFIWVYDCGTSSAKKFISNAIQAMKQDYPEEYIDLMMISHFDRDHINGIDELLRNYKVRYWLLPYYPLWKRLLVAHLSGINQENELFSFYLDPVNYLKKKYGDSLKECTFLLLPEIENKYEKITSPTSEINNDNLWFKEIKKDFKQDESYSNAQHIKLLDPYYSLLCNDVEFVPYNVPLNTLNLSGNILQNIQPKIDTIIKNSNNAKAMIQNLTKLYDSTFGKRNRNKISLFVYVNELNSFGFSSAEYYQIQPPYTVVFNQITCKKWGRFKNAILYTGDGYLSNPTEWANLQKVLGNDRISNIFALQVMHHGASSNWYSGLASQIKPTVSIFSADNTNCRYKHPHAQVVKDFLPYSPFLVNKLATLKLK</sequence>
<dbReference type="EMBL" id="UGHK01000002">
    <property type="protein sequence ID" value="STO72102.1"/>
    <property type="molecule type" value="Genomic_DNA"/>
</dbReference>
<gene>
    <name evidence="1" type="ORF">NCTC11296_02022</name>
</gene>
<dbReference type="PANTHER" id="PTHR30619:SF1">
    <property type="entry name" value="RECOMBINATION PROTEIN 2"/>
    <property type="match status" value="1"/>
</dbReference>
<organism evidence="1 2">
    <name type="scientific">Avibacterium paragallinarum</name>
    <name type="common">Haemophilus gallinarum</name>
    <dbReference type="NCBI Taxonomy" id="728"/>
    <lineage>
        <taxon>Bacteria</taxon>
        <taxon>Pseudomonadati</taxon>
        <taxon>Pseudomonadota</taxon>
        <taxon>Gammaproteobacteria</taxon>
        <taxon>Pasteurellales</taxon>
        <taxon>Pasteurellaceae</taxon>
        <taxon>Avibacterium</taxon>
    </lineage>
</organism>
<dbReference type="InterPro" id="IPR052159">
    <property type="entry name" value="Competence_DNA_uptake"/>
</dbReference>
<reference evidence="1 2" key="1">
    <citation type="submission" date="2018-06" db="EMBL/GenBank/DDBJ databases">
        <authorList>
            <consortium name="Pathogen Informatics"/>
            <person name="Doyle S."/>
        </authorList>
    </citation>
    <scope>NUCLEOTIDE SEQUENCE [LARGE SCALE GENOMIC DNA]</scope>
    <source>
        <strain evidence="1 2">NCTC11296</strain>
    </source>
</reference>
<protein>
    <submittedName>
        <fullName evidence="1">DNA internalization-related competence protein ComEC/Rec2</fullName>
    </submittedName>
</protein>
<dbReference type="InterPro" id="IPR036866">
    <property type="entry name" value="RibonucZ/Hydroxyglut_hydro"/>
</dbReference>
<proteinExistence type="predicted"/>
<dbReference type="RefSeq" id="WP_017805849.1">
    <property type="nucleotide sequence ID" value="NZ_RQXP01000060.1"/>
</dbReference>
<dbReference type="AlphaFoldDB" id="A0A377IBF2"/>
<accession>A0A377IBF2</accession>
<evidence type="ECO:0000313" key="2">
    <source>
        <dbReference type="Proteomes" id="UP000254465"/>
    </source>
</evidence>